<proteinExistence type="predicted"/>
<evidence type="ECO:0000313" key="2">
    <source>
        <dbReference type="Proteomes" id="UP001054837"/>
    </source>
</evidence>
<dbReference type="Proteomes" id="UP001054837">
    <property type="component" value="Unassembled WGS sequence"/>
</dbReference>
<dbReference type="EMBL" id="BPLQ01007998">
    <property type="protein sequence ID" value="GIY33899.1"/>
    <property type="molecule type" value="Genomic_DNA"/>
</dbReference>
<sequence>MNGLYPLVKVNGLDLLVKVNDLDPIVKMNGQVPLLEINELDPLVRLMDWILWLKGNGHNHLVKVNGLVPVIKLNGLDPPLKPTESSEDILQYYTKRSPNSFANSSIVASTKPALMNGKALEVSVYQQHRIIAAVAVSCA</sequence>
<name>A0AAV4SKR5_9ARAC</name>
<accession>A0AAV4SKR5</accession>
<reference evidence="1 2" key="1">
    <citation type="submission" date="2021-06" db="EMBL/GenBank/DDBJ databases">
        <title>Caerostris darwini draft genome.</title>
        <authorList>
            <person name="Kono N."/>
            <person name="Arakawa K."/>
        </authorList>
    </citation>
    <scope>NUCLEOTIDE SEQUENCE [LARGE SCALE GENOMIC DNA]</scope>
</reference>
<dbReference type="AlphaFoldDB" id="A0AAV4SKR5"/>
<comment type="caution">
    <text evidence="1">The sequence shown here is derived from an EMBL/GenBank/DDBJ whole genome shotgun (WGS) entry which is preliminary data.</text>
</comment>
<gene>
    <name evidence="1" type="ORF">CDAR_41361</name>
</gene>
<organism evidence="1 2">
    <name type="scientific">Caerostris darwini</name>
    <dbReference type="NCBI Taxonomy" id="1538125"/>
    <lineage>
        <taxon>Eukaryota</taxon>
        <taxon>Metazoa</taxon>
        <taxon>Ecdysozoa</taxon>
        <taxon>Arthropoda</taxon>
        <taxon>Chelicerata</taxon>
        <taxon>Arachnida</taxon>
        <taxon>Araneae</taxon>
        <taxon>Araneomorphae</taxon>
        <taxon>Entelegynae</taxon>
        <taxon>Araneoidea</taxon>
        <taxon>Araneidae</taxon>
        <taxon>Caerostris</taxon>
    </lineage>
</organism>
<evidence type="ECO:0000313" key="1">
    <source>
        <dbReference type="EMBL" id="GIY33899.1"/>
    </source>
</evidence>
<keyword evidence="2" id="KW-1185">Reference proteome</keyword>
<protein>
    <submittedName>
        <fullName evidence="1">Uncharacterized protein</fullName>
    </submittedName>
</protein>